<protein>
    <submittedName>
        <fullName evidence="1">Uncharacterized protein</fullName>
    </submittedName>
</protein>
<evidence type="ECO:0000313" key="1">
    <source>
        <dbReference type="EMBL" id="EHC83429.1"/>
    </source>
</evidence>
<proteinExistence type="predicted"/>
<gene>
    <name evidence="1" type="ORF">LTSEMON_0272</name>
</gene>
<dbReference type="EMBL" id="AFCS01000087">
    <property type="protein sequence ID" value="EHC83429.1"/>
    <property type="molecule type" value="Genomic_DNA"/>
</dbReference>
<reference evidence="1 2" key="1">
    <citation type="journal article" date="2011" name="BMC Genomics">
        <title>Genome sequencing reveals diversification of virulence factor content and possible host adaptation in distinct subpopulations of Salmonella enterica.</title>
        <authorList>
            <person name="den Bakker H.C."/>
            <person name="Moreno Switt A.I."/>
            <person name="Govoni G."/>
            <person name="Cummings C.A."/>
            <person name="Ranieri M.L."/>
            <person name="Degoricija L."/>
            <person name="Hoelzer K."/>
            <person name="Rodriguez-Rivera L.D."/>
            <person name="Brown S."/>
            <person name="Bolchacova E."/>
            <person name="Furtado M.R."/>
            <person name="Wiedmann M."/>
        </authorList>
    </citation>
    <scope>NUCLEOTIDE SEQUENCE [LARGE SCALE GENOMIC DNA]</scope>
    <source>
        <strain evidence="1 2">S5-403</strain>
    </source>
</reference>
<dbReference type="Proteomes" id="UP000003221">
    <property type="component" value="Unassembled WGS sequence"/>
</dbReference>
<dbReference type="PATRIC" id="fig|913242.3.peg.333"/>
<organism evidence="1 2">
    <name type="scientific">Salmonella enterica subsp. enterica serovar Montevideo str. S5-403</name>
    <dbReference type="NCBI Taxonomy" id="913242"/>
    <lineage>
        <taxon>Bacteria</taxon>
        <taxon>Pseudomonadati</taxon>
        <taxon>Pseudomonadota</taxon>
        <taxon>Gammaproteobacteria</taxon>
        <taxon>Enterobacterales</taxon>
        <taxon>Enterobacteriaceae</taxon>
        <taxon>Salmonella</taxon>
    </lineage>
</organism>
<accession>G5PY22</accession>
<comment type="caution">
    <text evidence="1">The sequence shown here is derived from an EMBL/GenBank/DDBJ whole genome shotgun (WGS) entry which is preliminary data.</text>
</comment>
<dbReference type="AlphaFoldDB" id="G5PY22"/>
<sequence length="37" mass="3932">MKEIKVNTGDKVSTGSLIMVFEVAGSGCSSSDGRERR</sequence>
<dbReference type="Gene3D" id="6.20.100.10">
    <property type="match status" value="1"/>
</dbReference>
<name>G5PY22_SALMO</name>
<evidence type="ECO:0000313" key="2">
    <source>
        <dbReference type="Proteomes" id="UP000003221"/>
    </source>
</evidence>